<evidence type="ECO:0000256" key="8">
    <source>
        <dbReference type="ARBA" id="ARBA00023136"/>
    </source>
</evidence>
<keyword evidence="11" id="KW-0732">Signal</keyword>
<dbReference type="GO" id="GO:0009055">
    <property type="term" value="F:electron transfer activity"/>
    <property type="evidence" value="ECO:0007669"/>
    <property type="project" value="InterPro"/>
</dbReference>
<evidence type="ECO:0000313" key="13">
    <source>
        <dbReference type="EMBL" id="KKC31870.1"/>
    </source>
</evidence>
<dbReference type="EMBL" id="LAPV01000152">
    <property type="protein sequence ID" value="KKC31870.1"/>
    <property type="molecule type" value="Genomic_DNA"/>
</dbReference>
<evidence type="ECO:0000259" key="12">
    <source>
        <dbReference type="PROSITE" id="PS51007"/>
    </source>
</evidence>
<comment type="cofactor">
    <cofactor evidence="9">
        <name>heme c</name>
        <dbReference type="ChEBI" id="CHEBI:61717"/>
    </cofactor>
    <text evidence="9">Binds 1 heme c group covalently per subunit.</text>
</comment>
<dbReference type="AlphaFoldDB" id="A0A0F5PTD0"/>
<protein>
    <recommendedName>
        <fullName evidence="2">Cytochrome c1</fullName>
    </recommendedName>
</protein>
<feature type="chain" id="PRO_5010418639" description="Cytochrome c1" evidence="11">
    <location>
        <begin position="23"/>
        <end position="288"/>
    </location>
</feature>
<feature type="domain" description="Cytochrome c" evidence="12">
    <location>
        <begin position="47"/>
        <end position="231"/>
    </location>
</feature>
<dbReference type="GO" id="GO:0016020">
    <property type="term" value="C:membrane"/>
    <property type="evidence" value="ECO:0007669"/>
    <property type="project" value="UniProtKB-SubCell"/>
</dbReference>
<accession>A0A0F5PTD0</accession>
<keyword evidence="3 9" id="KW-0349">Heme</keyword>
<dbReference type="EMBL" id="FOMB01000004">
    <property type="protein sequence ID" value="SFC33045.1"/>
    <property type="molecule type" value="Genomic_DNA"/>
</dbReference>
<evidence type="ECO:0000256" key="4">
    <source>
        <dbReference type="ARBA" id="ARBA00022692"/>
    </source>
</evidence>
<keyword evidence="5 9" id="KW-0479">Metal-binding</keyword>
<dbReference type="InterPro" id="IPR009056">
    <property type="entry name" value="Cyt_c-like_dom"/>
</dbReference>
<feature type="transmembrane region" description="Helical" evidence="10">
    <location>
        <begin position="260"/>
        <end position="278"/>
    </location>
</feature>
<keyword evidence="4 10" id="KW-0812">Transmembrane</keyword>
<dbReference type="OrthoDB" id="9808471at2"/>
<keyword evidence="15" id="KW-1185">Reference proteome</keyword>
<feature type="signal peptide" evidence="11">
    <location>
        <begin position="1"/>
        <end position="22"/>
    </location>
</feature>
<dbReference type="PANTHER" id="PTHR10266:SF3">
    <property type="entry name" value="CYTOCHROME C1, HEME PROTEIN, MITOCHONDRIAL"/>
    <property type="match status" value="1"/>
</dbReference>
<evidence type="ECO:0000256" key="2">
    <source>
        <dbReference type="ARBA" id="ARBA00016165"/>
    </source>
</evidence>
<evidence type="ECO:0000256" key="9">
    <source>
        <dbReference type="PIRSR" id="PIRSR602326-1"/>
    </source>
</evidence>
<keyword evidence="7 9" id="KW-0408">Iron</keyword>
<dbReference type="Proteomes" id="UP000182258">
    <property type="component" value="Unassembled WGS sequence"/>
</dbReference>
<dbReference type="InterPro" id="IPR002326">
    <property type="entry name" value="Cyt_c1"/>
</dbReference>
<dbReference type="SUPFAM" id="SSF46626">
    <property type="entry name" value="Cytochrome c"/>
    <property type="match status" value="1"/>
</dbReference>
<dbReference type="InterPro" id="IPR036909">
    <property type="entry name" value="Cyt_c-like_dom_sf"/>
</dbReference>
<evidence type="ECO:0000256" key="10">
    <source>
        <dbReference type="SAM" id="Phobius"/>
    </source>
</evidence>
<evidence type="ECO:0000256" key="1">
    <source>
        <dbReference type="ARBA" id="ARBA00004370"/>
    </source>
</evidence>
<dbReference type="PRINTS" id="PR00603">
    <property type="entry name" value="CYTOCHROMEC1"/>
</dbReference>
<name>A0A0F5PTD0_9HYPH</name>
<evidence type="ECO:0000313" key="16">
    <source>
        <dbReference type="Proteomes" id="UP000182258"/>
    </source>
</evidence>
<evidence type="ECO:0000256" key="3">
    <source>
        <dbReference type="ARBA" id="ARBA00022617"/>
    </source>
</evidence>
<dbReference type="PANTHER" id="PTHR10266">
    <property type="entry name" value="CYTOCHROME C1"/>
    <property type="match status" value="1"/>
</dbReference>
<keyword evidence="8 10" id="KW-0472">Membrane</keyword>
<proteinExistence type="predicted"/>
<reference evidence="14 16" key="2">
    <citation type="submission" date="2016-10" db="EMBL/GenBank/DDBJ databases">
        <authorList>
            <person name="de Groot N.N."/>
        </authorList>
    </citation>
    <scope>NUCLEOTIDE SEQUENCE [LARGE SCALE GENOMIC DNA]</scope>
    <source>
        <strain evidence="14 16">CGMCC 1.10210</strain>
    </source>
</reference>
<dbReference type="Pfam" id="PF02167">
    <property type="entry name" value="Cytochrom_C1"/>
    <property type="match status" value="1"/>
</dbReference>
<keyword evidence="6 10" id="KW-1133">Transmembrane helix</keyword>
<evidence type="ECO:0000256" key="7">
    <source>
        <dbReference type="ARBA" id="ARBA00023004"/>
    </source>
</evidence>
<dbReference type="STRING" id="728005.SAMN04488059_1046"/>
<evidence type="ECO:0000256" key="11">
    <source>
        <dbReference type="SAM" id="SignalP"/>
    </source>
</evidence>
<dbReference type="Gene3D" id="1.20.5.100">
    <property type="entry name" value="Cytochrome c1, transmembrane anchor, C-terminal"/>
    <property type="match status" value="1"/>
</dbReference>
<feature type="binding site" description="covalent" evidence="9">
    <location>
        <position position="60"/>
    </location>
    <ligand>
        <name>heme c</name>
        <dbReference type="ChEBI" id="CHEBI:61717"/>
    </ligand>
</feature>
<evidence type="ECO:0000256" key="6">
    <source>
        <dbReference type="ARBA" id="ARBA00022989"/>
    </source>
</evidence>
<dbReference type="GO" id="GO:0020037">
    <property type="term" value="F:heme binding"/>
    <property type="evidence" value="ECO:0007669"/>
    <property type="project" value="InterPro"/>
</dbReference>
<dbReference type="RefSeq" id="WP_046172216.1">
    <property type="nucleotide sequence ID" value="NZ_FOMB01000004.1"/>
</dbReference>
<evidence type="ECO:0000313" key="14">
    <source>
        <dbReference type="EMBL" id="SFC33045.1"/>
    </source>
</evidence>
<feature type="binding site" description="covalent" evidence="9">
    <location>
        <position position="64"/>
    </location>
    <ligand>
        <name>heme c</name>
        <dbReference type="ChEBI" id="CHEBI:61717"/>
    </ligand>
</feature>
<gene>
    <name evidence="14" type="ORF">SAMN04488059_1046</name>
    <name evidence="13" type="ORF">WH91_17105</name>
</gene>
<comment type="subcellular location">
    <subcellularLocation>
        <location evidence="1">Membrane</location>
    </subcellularLocation>
</comment>
<evidence type="ECO:0000256" key="5">
    <source>
        <dbReference type="ARBA" id="ARBA00022723"/>
    </source>
</evidence>
<dbReference type="PATRIC" id="fig|728005.3.peg.1641"/>
<feature type="binding site" description="covalent" evidence="9">
    <location>
        <position position="63"/>
    </location>
    <ligand>
        <name>heme c</name>
        <dbReference type="ChEBI" id="CHEBI:61717"/>
    </ligand>
</feature>
<feature type="binding site" description="covalent" evidence="9">
    <location>
        <position position="211"/>
    </location>
    <ligand>
        <name>heme c</name>
        <dbReference type="ChEBI" id="CHEBI:61717"/>
    </ligand>
</feature>
<evidence type="ECO:0000313" key="15">
    <source>
        <dbReference type="Proteomes" id="UP000033519"/>
    </source>
</evidence>
<dbReference type="GO" id="GO:0046872">
    <property type="term" value="F:metal ion binding"/>
    <property type="evidence" value="ECO:0007669"/>
    <property type="project" value="UniProtKB-KW"/>
</dbReference>
<reference evidence="13 15" key="1">
    <citation type="submission" date="2015-03" db="EMBL/GenBank/DDBJ databases">
        <authorList>
            <person name="Lepp D."/>
            <person name="Hassan Y.I."/>
            <person name="Li X.-Z."/>
            <person name="Zhou T."/>
        </authorList>
    </citation>
    <scope>NUCLEOTIDE SEQUENCE [LARGE SCALE GENOMIC DNA]</scope>
    <source>
        <strain evidence="13 15">Cr7-05</strain>
    </source>
</reference>
<dbReference type="PROSITE" id="PS51007">
    <property type="entry name" value="CYTC"/>
    <property type="match status" value="1"/>
</dbReference>
<organism evidence="14 16">
    <name type="scientific">Devosia psychrophila</name>
    <dbReference type="NCBI Taxonomy" id="728005"/>
    <lineage>
        <taxon>Bacteria</taxon>
        <taxon>Pseudomonadati</taxon>
        <taxon>Pseudomonadota</taxon>
        <taxon>Alphaproteobacteria</taxon>
        <taxon>Hyphomicrobiales</taxon>
        <taxon>Devosiaceae</taxon>
        <taxon>Devosia</taxon>
    </lineage>
</organism>
<sequence>MNFKTAFAALALLAGLAAPGMAQDHSTPHIEKESWSFAGIFGTYDQNQLQRGFQVFREVCSSCHGARLVSFRNLAEEGGPAFSDEQVKALAAEYEIADASADGGVRKGVAADRWPSPFATEQDARDANGGALPPDFSVLAKARGITDAFPFWIFNYFTGYSEGGPDYIHALLNGYHEEVPETAPHNADGTPFQLPEGKYYNDYFPGHAIGMAPPLSDEQIAYEVAEGETEVPMTLEQYSHDVAAYMMWMAEPHLAGRKQTGFVVLLFLVGFAALMYMTKRRIWQGIEH</sequence>
<dbReference type="Proteomes" id="UP000033519">
    <property type="component" value="Unassembled WGS sequence"/>
</dbReference>
<dbReference type="Gene3D" id="1.10.760.10">
    <property type="entry name" value="Cytochrome c-like domain"/>
    <property type="match status" value="1"/>
</dbReference>